<evidence type="ECO:0000313" key="1">
    <source>
        <dbReference type="EMBL" id="TGO10642.1"/>
    </source>
</evidence>
<comment type="caution">
    <text evidence="1">The sequence shown here is derived from an EMBL/GenBank/DDBJ whole genome shotgun (WGS) entry which is preliminary data.</text>
</comment>
<organism evidence="1 2">
    <name type="scientific">Botrytis tulipae</name>
    <dbReference type="NCBI Taxonomy" id="87230"/>
    <lineage>
        <taxon>Eukaryota</taxon>
        <taxon>Fungi</taxon>
        <taxon>Dikarya</taxon>
        <taxon>Ascomycota</taxon>
        <taxon>Pezizomycotina</taxon>
        <taxon>Leotiomycetes</taxon>
        <taxon>Helotiales</taxon>
        <taxon>Sclerotiniaceae</taxon>
        <taxon>Botrytis</taxon>
    </lineage>
</organism>
<protein>
    <submittedName>
        <fullName evidence="1">Uncharacterized protein</fullName>
    </submittedName>
</protein>
<proteinExistence type="predicted"/>
<reference evidence="1 2" key="1">
    <citation type="submission" date="2017-12" db="EMBL/GenBank/DDBJ databases">
        <title>Comparative genomics of Botrytis spp.</title>
        <authorList>
            <person name="Valero-Jimenez C.A."/>
            <person name="Tapia P."/>
            <person name="Veloso J."/>
            <person name="Silva-Moreno E."/>
            <person name="Staats M."/>
            <person name="Valdes J.H."/>
            <person name="Van Kan J.A.L."/>
        </authorList>
    </citation>
    <scope>NUCLEOTIDE SEQUENCE [LARGE SCALE GENOMIC DNA]</scope>
    <source>
        <strain evidence="1 2">Bt9001</strain>
    </source>
</reference>
<dbReference type="EMBL" id="PQXH01000129">
    <property type="protein sequence ID" value="TGO10642.1"/>
    <property type="molecule type" value="Genomic_DNA"/>
</dbReference>
<gene>
    <name evidence="1" type="ORF">BTUL_0129g00240</name>
</gene>
<sequence length="118" mass="13401">MSKSSTKRECLNGSSNKLRLTLRKRTGQMGWRLSDKVGYSECCWEQEIGGNITSLGKPSPTKLSVVPSLRRHIDCDSEDISEDILQQKRGRWKLRKGVISMHCPKLSLYSQAFKDSNI</sequence>
<name>A0A4Z1EIK5_9HELO</name>
<dbReference type="Proteomes" id="UP000297777">
    <property type="component" value="Unassembled WGS sequence"/>
</dbReference>
<dbReference type="AlphaFoldDB" id="A0A4Z1EIK5"/>
<accession>A0A4Z1EIK5</accession>
<dbReference type="OrthoDB" id="10463312at2759"/>
<evidence type="ECO:0000313" key="2">
    <source>
        <dbReference type="Proteomes" id="UP000297777"/>
    </source>
</evidence>
<keyword evidence="2" id="KW-1185">Reference proteome</keyword>